<reference evidence="1" key="1">
    <citation type="journal article" date="2020" name="mSystems">
        <title>Genome- and Community-Level Interaction Insights into Carbon Utilization and Element Cycling Functions of Hydrothermarchaeota in Hydrothermal Sediment.</title>
        <authorList>
            <person name="Zhou Z."/>
            <person name="Liu Y."/>
            <person name="Xu W."/>
            <person name="Pan J."/>
            <person name="Luo Z.H."/>
            <person name="Li M."/>
        </authorList>
    </citation>
    <scope>NUCLEOTIDE SEQUENCE [LARGE SCALE GENOMIC DNA]</scope>
    <source>
        <strain evidence="1">SpSt-1233</strain>
    </source>
</reference>
<evidence type="ECO:0000313" key="1">
    <source>
        <dbReference type="EMBL" id="HER43039.1"/>
    </source>
</evidence>
<dbReference type="InterPro" id="IPR007456">
    <property type="entry name" value="Smg"/>
</dbReference>
<proteinExistence type="predicted"/>
<gene>
    <name evidence="1" type="ORF">ENO08_01095</name>
</gene>
<accession>A0A7V2F318</accession>
<sequence>MRWKESGMIDRIKEIIAFLIDPEEFADHEFEEVHDTLLGMGYSDEEIQNALRMLAFDRDVEDRTETAGLVTNVRVLSEDERSMLSTDAHGHLLMLRRLGWISEVQLSLIIESAALEYSHPISLDEIKDISSRFVSDLPDSMTHEQYPRIDKTH</sequence>
<name>A0A7V2F318_UNCEI</name>
<dbReference type="AlphaFoldDB" id="A0A7V2F318"/>
<dbReference type="Pfam" id="PF04361">
    <property type="entry name" value="DUF494"/>
    <property type="match status" value="1"/>
</dbReference>
<comment type="caution">
    <text evidence="1">The sequence shown here is derived from an EMBL/GenBank/DDBJ whole genome shotgun (WGS) entry which is preliminary data.</text>
</comment>
<organism evidence="1">
    <name type="scientific">Eiseniibacteriota bacterium</name>
    <dbReference type="NCBI Taxonomy" id="2212470"/>
    <lineage>
        <taxon>Bacteria</taxon>
        <taxon>Candidatus Eiseniibacteriota</taxon>
    </lineage>
</organism>
<dbReference type="EMBL" id="DSEC01000079">
    <property type="protein sequence ID" value="HER43039.1"/>
    <property type="molecule type" value="Genomic_DNA"/>
</dbReference>
<dbReference type="Proteomes" id="UP000886069">
    <property type="component" value="Unassembled WGS sequence"/>
</dbReference>
<protein>
    <submittedName>
        <fullName evidence="1">DUF494 family protein</fullName>
    </submittedName>
</protein>